<dbReference type="InterPro" id="IPR001851">
    <property type="entry name" value="ABC_transp_permease"/>
</dbReference>
<dbReference type="GO" id="GO:0015658">
    <property type="term" value="F:branched-chain amino acid transmembrane transporter activity"/>
    <property type="evidence" value="ECO:0007669"/>
    <property type="project" value="InterPro"/>
</dbReference>
<evidence type="ECO:0000256" key="1">
    <source>
        <dbReference type="ARBA" id="ARBA00004651"/>
    </source>
</evidence>
<keyword evidence="3 6" id="KW-0812">Transmembrane</keyword>
<organism evidence="7 8">
    <name type="scientific">Pseudobutyrivibrio xylanivorans DSM 14809</name>
    <dbReference type="NCBI Taxonomy" id="1123012"/>
    <lineage>
        <taxon>Bacteria</taxon>
        <taxon>Bacillati</taxon>
        <taxon>Bacillota</taxon>
        <taxon>Clostridia</taxon>
        <taxon>Lachnospirales</taxon>
        <taxon>Lachnospiraceae</taxon>
        <taxon>Pseudobutyrivibrio</taxon>
    </lineage>
</organism>
<evidence type="ECO:0000256" key="6">
    <source>
        <dbReference type="SAM" id="Phobius"/>
    </source>
</evidence>
<dbReference type="EMBL" id="FQYQ01000024">
    <property type="protein sequence ID" value="SHJ47424.1"/>
    <property type="molecule type" value="Genomic_DNA"/>
</dbReference>
<comment type="subcellular location">
    <subcellularLocation>
        <location evidence="1">Cell membrane</location>
        <topology evidence="1">Multi-pass membrane protein</topology>
    </subcellularLocation>
</comment>
<dbReference type="AlphaFoldDB" id="A0A1M6JLD1"/>
<proteinExistence type="predicted"/>
<name>A0A1M6JLD1_PSEXY</name>
<dbReference type="OrthoDB" id="9789927at2"/>
<accession>A0A1M6JLD1</accession>
<sequence length="375" mass="40873">MKVKEKRNLILSIVAVLLCCLYLFILESDSVVHSYAITIIERSCIYAVAAVSMNLIIGFTGQFSLGTAGFMCIGAYITGVLTIPVEMRDQIFYLYGMASWLHDIKLPLIVTLILCAVVCAGIAALIGWPVLRLKSDYLAIATLGFSEIIRAIFGWDGLGKITNASYGVSNIPEFKSIFECVIISAVCIVIMILLVNSSYGRAFKAIRDDDVAAEAMGINLFRTKQLSFVVTSAFAGVAGGLLAVYMRSAVTSTFTVALTYNILLMVVLGGIGSISGSILGAFIVTGSQEWLRFLDREYTWSELIPGIGNTGFGAMNVPLLRNGFRMVVFSLLLMLVVLFWNHGLTGSKEITWDRLINGAKKLMRSKKEKAVSEAE</sequence>
<feature type="transmembrane region" description="Helical" evidence="6">
    <location>
        <begin position="258"/>
        <end position="284"/>
    </location>
</feature>
<keyword evidence="2" id="KW-1003">Cell membrane</keyword>
<keyword evidence="8" id="KW-1185">Reference proteome</keyword>
<protein>
    <submittedName>
        <fullName evidence="7">Branched-chain amino acid transport system permease protein</fullName>
    </submittedName>
</protein>
<dbReference type="Pfam" id="PF02653">
    <property type="entry name" value="BPD_transp_2"/>
    <property type="match status" value="1"/>
</dbReference>
<feature type="transmembrane region" description="Helical" evidence="6">
    <location>
        <begin position="137"/>
        <end position="155"/>
    </location>
</feature>
<dbReference type="RefSeq" id="WP_072918824.1">
    <property type="nucleotide sequence ID" value="NZ_FQYQ01000024.1"/>
</dbReference>
<dbReference type="PANTHER" id="PTHR30482">
    <property type="entry name" value="HIGH-AFFINITY BRANCHED-CHAIN AMINO ACID TRANSPORT SYSTEM PERMEASE"/>
    <property type="match status" value="1"/>
</dbReference>
<dbReference type="InterPro" id="IPR043428">
    <property type="entry name" value="LivM-like"/>
</dbReference>
<gene>
    <name evidence="7" type="ORF">SAMN02745725_02629</name>
</gene>
<dbReference type="CDD" id="cd06581">
    <property type="entry name" value="TM_PBP1_LivM_like"/>
    <property type="match status" value="1"/>
</dbReference>
<keyword evidence="5 6" id="KW-0472">Membrane</keyword>
<feature type="transmembrane region" description="Helical" evidence="6">
    <location>
        <begin position="106"/>
        <end position="131"/>
    </location>
</feature>
<evidence type="ECO:0000313" key="7">
    <source>
        <dbReference type="EMBL" id="SHJ47424.1"/>
    </source>
</evidence>
<evidence type="ECO:0000256" key="3">
    <source>
        <dbReference type="ARBA" id="ARBA00022692"/>
    </source>
</evidence>
<dbReference type="GO" id="GO:0005886">
    <property type="term" value="C:plasma membrane"/>
    <property type="evidence" value="ECO:0007669"/>
    <property type="project" value="UniProtKB-SubCell"/>
</dbReference>
<evidence type="ECO:0000313" key="8">
    <source>
        <dbReference type="Proteomes" id="UP000184185"/>
    </source>
</evidence>
<dbReference type="Proteomes" id="UP000184185">
    <property type="component" value="Unassembled WGS sequence"/>
</dbReference>
<keyword evidence="4 6" id="KW-1133">Transmembrane helix</keyword>
<feature type="transmembrane region" description="Helical" evidence="6">
    <location>
        <begin position="9"/>
        <end position="26"/>
    </location>
</feature>
<evidence type="ECO:0000256" key="5">
    <source>
        <dbReference type="ARBA" id="ARBA00023136"/>
    </source>
</evidence>
<reference evidence="7 8" key="1">
    <citation type="submission" date="2016-11" db="EMBL/GenBank/DDBJ databases">
        <authorList>
            <person name="Jaros S."/>
            <person name="Januszkiewicz K."/>
            <person name="Wedrychowicz H."/>
        </authorList>
    </citation>
    <scope>NUCLEOTIDE SEQUENCE [LARGE SCALE GENOMIC DNA]</scope>
    <source>
        <strain evidence="7 8">DSM 14809</strain>
    </source>
</reference>
<feature type="transmembrane region" description="Helical" evidence="6">
    <location>
        <begin position="226"/>
        <end position="246"/>
    </location>
</feature>
<dbReference type="PANTHER" id="PTHR30482:SF10">
    <property type="entry name" value="HIGH-AFFINITY BRANCHED-CHAIN AMINO ACID TRANSPORT PROTEIN BRAE"/>
    <property type="match status" value="1"/>
</dbReference>
<feature type="transmembrane region" description="Helical" evidence="6">
    <location>
        <begin position="63"/>
        <end position="85"/>
    </location>
</feature>
<evidence type="ECO:0000256" key="2">
    <source>
        <dbReference type="ARBA" id="ARBA00022475"/>
    </source>
</evidence>
<evidence type="ECO:0000256" key="4">
    <source>
        <dbReference type="ARBA" id="ARBA00022989"/>
    </source>
</evidence>
<feature type="transmembrane region" description="Helical" evidence="6">
    <location>
        <begin position="323"/>
        <end position="340"/>
    </location>
</feature>
<feature type="transmembrane region" description="Helical" evidence="6">
    <location>
        <begin position="176"/>
        <end position="195"/>
    </location>
</feature>